<keyword evidence="2" id="KW-1185">Reference proteome</keyword>
<accession>A0A395IPH2</accession>
<sequence>MRTERPESASKIFITDATTLINGILGKDNVDGLGQDMPTSAKLAERTGRADRRKNFLSDAGKNVATLATREGLGPTYSPRTIFETQYLP</sequence>
<dbReference type="EMBL" id="QKRW01000025">
    <property type="protein sequence ID" value="RAL62215.1"/>
    <property type="molecule type" value="Genomic_DNA"/>
</dbReference>
<evidence type="ECO:0000313" key="2">
    <source>
        <dbReference type="Proteomes" id="UP000249056"/>
    </source>
</evidence>
<comment type="caution">
    <text evidence="1">The sequence shown here is derived from an EMBL/GenBank/DDBJ whole genome shotgun (WGS) entry which is preliminary data.</text>
</comment>
<protein>
    <submittedName>
        <fullName evidence="1">Uncharacterized protein</fullName>
    </submittedName>
</protein>
<name>A0A395IPH2_9HELO</name>
<proteinExistence type="predicted"/>
<reference evidence="1 2" key="1">
    <citation type="submission" date="2018-06" db="EMBL/GenBank/DDBJ databases">
        <title>Genome Sequence of the Brown Rot Fungal Pathogen Monilinia fructigena.</title>
        <authorList>
            <person name="Landi L."/>
            <person name="De Miccolis Angelini R.M."/>
            <person name="Pollastro S."/>
            <person name="Abate D."/>
            <person name="Faretra F."/>
            <person name="Romanazzi G."/>
        </authorList>
    </citation>
    <scope>NUCLEOTIDE SEQUENCE [LARGE SCALE GENOMIC DNA]</scope>
    <source>
        <strain evidence="1 2">Mfrg269</strain>
    </source>
</reference>
<organism evidence="1 2">
    <name type="scientific">Monilinia fructigena</name>
    <dbReference type="NCBI Taxonomy" id="38457"/>
    <lineage>
        <taxon>Eukaryota</taxon>
        <taxon>Fungi</taxon>
        <taxon>Dikarya</taxon>
        <taxon>Ascomycota</taxon>
        <taxon>Pezizomycotina</taxon>
        <taxon>Leotiomycetes</taxon>
        <taxon>Helotiales</taxon>
        <taxon>Sclerotiniaceae</taxon>
        <taxon>Monilinia</taxon>
    </lineage>
</organism>
<gene>
    <name evidence="1" type="ORF">DID88_004786</name>
</gene>
<evidence type="ECO:0000313" key="1">
    <source>
        <dbReference type="EMBL" id="RAL62215.1"/>
    </source>
</evidence>
<dbReference type="Proteomes" id="UP000249056">
    <property type="component" value="Unassembled WGS sequence"/>
</dbReference>
<dbReference type="AlphaFoldDB" id="A0A395IPH2"/>